<evidence type="ECO:0000313" key="2">
    <source>
        <dbReference type="EMBL" id="GMA96311.1"/>
    </source>
</evidence>
<dbReference type="InterPro" id="IPR008523">
    <property type="entry name" value="DUF805"/>
</dbReference>
<protein>
    <recommendedName>
        <fullName evidence="4">DUF805 domain-containing protein</fullName>
    </recommendedName>
</protein>
<keyword evidence="1" id="KW-0472">Membrane</keyword>
<feature type="transmembrane region" description="Helical" evidence="1">
    <location>
        <begin position="41"/>
        <end position="62"/>
    </location>
</feature>
<dbReference type="PANTHER" id="PTHR34980:SF2">
    <property type="entry name" value="INNER MEMBRANE PROTEIN YHAH-RELATED"/>
    <property type="match status" value="1"/>
</dbReference>
<accession>A0ABQ6K6N2</accession>
<keyword evidence="3" id="KW-1185">Reference proteome</keyword>
<evidence type="ECO:0000313" key="3">
    <source>
        <dbReference type="Proteomes" id="UP001157034"/>
    </source>
</evidence>
<feature type="transmembrane region" description="Helical" evidence="1">
    <location>
        <begin position="74"/>
        <end position="101"/>
    </location>
</feature>
<organism evidence="2 3">
    <name type="scientific">Pseudolysinimonas kribbensis</name>
    <dbReference type="NCBI Taxonomy" id="433641"/>
    <lineage>
        <taxon>Bacteria</taxon>
        <taxon>Bacillati</taxon>
        <taxon>Actinomycetota</taxon>
        <taxon>Actinomycetes</taxon>
        <taxon>Micrococcales</taxon>
        <taxon>Microbacteriaceae</taxon>
        <taxon>Pseudolysinimonas</taxon>
    </lineage>
</organism>
<dbReference type="Proteomes" id="UP001157034">
    <property type="component" value="Unassembled WGS sequence"/>
</dbReference>
<gene>
    <name evidence="2" type="ORF">GCM10025881_31350</name>
</gene>
<feature type="transmembrane region" description="Helical" evidence="1">
    <location>
        <begin position="113"/>
        <end position="133"/>
    </location>
</feature>
<evidence type="ECO:0008006" key="4">
    <source>
        <dbReference type="Google" id="ProtNLM"/>
    </source>
</evidence>
<dbReference type="Pfam" id="PF05656">
    <property type="entry name" value="DUF805"/>
    <property type="match status" value="1"/>
</dbReference>
<sequence>MTTADSGRLDQPLYGAGFVQSVQRFYRNYATFSGRASRSEYWWTVLFFAIVYAVLYVLTLVLGLSLGSADQTAAVVIISVFGGIAGVVFLGSIVPTIAIQWRRLHDANLSGGFWFLHLIPWVGALIVLILTILPSNPYGVRFDAGAGGYAPYPPSAPLTPPTSEDRRI</sequence>
<evidence type="ECO:0000256" key="1">
    <source>
        <dbReference type="SAM" id="Phobius"/>
    </source>
</evidence>
<dbReference type="PANTHER" id="PTHR34980">
    <property type="entry name" value="INNER MEMBRANE PROTEIN-RELATED-RELATED"/>
    <property type="match status" value="1"/>
</dbReference>
<dbReference type="EMBL" id="BSVB01000001">
    <property type="protein sequence ID" value="GMA96311.1"/>
    <property type="molecule type" value="Genomic_DNA"/>
</dbReference>
<reference evidence="3" key="1">
    <citation type="journal article" date="2019" name="Int. J. Syst. Evol. Microbiol.">
        <title>The Global Catalogue of Microorganisms (GCM) 10K type strain sequencing project: providing services to taxonomists for standard genome sequencing and annotation.</title>
        <authorList>
            <consortium name="The Broad Institute Genomics Platform"/>
            <consortium name="The Broad Institute Genome Sequencing Center for Infectious Disease"/>
            <person name="Wu L."/>
            <person name="Ma J."/>
        </authorList>
    </citation>
    <scope>NUCLEOTIDE SEQUENCE [LARGE SCALE GENOMIC DNA]</scope>
    <source>
        <strain evidence="3">NBRC 108894</strain>
    </source>
</reference>
<dbReference type="RefSeq" id="WP_284254920.1">
    <property type="nucleotide sequence ID" value="NZ_BAAAQO010000004.1"/>
</dbReference>
<proteinExistence type="predicted"/>
<keyword evidence="1" id="KW-0812">Transmembrane</keyword>
<name>A0ABQ6K6N2_9MICO</name>
<keyword evidence="1" id="KW-1133">Transmembrane helix</keyword>
<comment type="caution">
    <text evidence="2">The sequence shown here is derived from an EMBL/GenBank/DDBJ whole genome shotgun (WGS) entry which is preliminary data.</text>
</comment>